<dbReference type="EMBL" id="PHRB01000001">
    <property type="protein sequence ID" value="PJO67960.1"/>
    <property type="molecule type" value="Genomic_DNA"/>
</dbReference>
<name>A0AAX0UI02_BURPE</name>
<organism evidence="1 2">
    <name type="scientific">Burkholderia pseudomallei</name>
    <name type="common">Pseudomonas pseudomallei</name>
    <dbReference type="NCBI Taxonomy" id="28450"/>
    <lineage>
        <taxon>Bacteria</taxon>
        <taxon>Pseudomonadati</taxon>
        <taxon>Pseudomonadota</taxon>
        <taxon>Betaproteobacteria</taxon>
        <taxon>Burkholderiales</taxon>
        <taxon>Burkholderiaceae</taxon>
        <taxon>Burkholderia</taxon>
        <taxon>pseudomallei group</taxon>
    </lineage>
</organism>
<reference evidence="1 2" key="1">
    <citation type="submission" date="2017-11" db="EMBL/GenBank/DDBJ databases">
        <title>Molecular characterization of Burkholderia pseudomallei and closely related isolates from Vietnam.</title>
        <authorList>
            <person name="Ustinov D.V."/>
            <person name="Antonov A.S."/>
            <person name="Avdusheva E.F."/>
            <person name="Shpak I.M."/>
            <person name="Zakharova I.B."/>
            <person name="Thi L.A."/>
            <person name="Teteryatnikova N."/>
            <person name="Lopasteyskaya Y.A."/>
            <person name="Kuzyutina J.A."/>
            <person name="Ngo T.N."/>
            <person name="Victorov D.V."/>
        </authorList>
    </citation>
    <scope>NUCLEOTIDE SEQUENCE [LARGE SCALE GENOMIC DNA]</scope>
    <source>
        <strain evidence="1 2">V1512</strain>
    </source>
</reference>
<proteinExistence type="predicted"/>
<accession>A0AAX0UI02</accession>
<protein>
    <submittedName>
        <fullName evidence="1">Transporter</fullName>
    </submittedName>
</protein>
<gene>
    <name evidence="1" type="ORF">CWD88_01390</name>
</gene>
<dbReference type="AlphaFoldDB" id="A0AAX0UI02"/>
<comment type="caution">
    <text evidence="1">The sequence shown here is derived from an EMBL/GenBank/DDBJ whole genome shotgun (WGS) entry which is preliminary data.</text>
</comment>
<evidence type="ECO:0000313" key="2">
    <source>
        <dbReference type="Proteomes" id="UP000231878"/>
    </source>
</evidence>
<sequence length="42" mass="4503">MQNDNDCLRSCICLASAIRSNATAPTLVRPASPCRESAVNRP</sequence>
<evidence type="ECO:0000313" key="1">
    <source>
        <dbReference type="EMBL" id="PJO67960.1"/>
    </source>
</evidence>
<dbReference type="Proteomes" id="UP000231878">
    <property type="component" value="Unassembled WGS sequence"/>
</dbReference>